<evidence type="ECO:0000313" key="3">
    <source>
        <dbReference type="Proteomes" id="UP000634919"/>
    </source>
</evidence>
<dbReference type="InterPro" id="IPR036038">
    <property type="entry name" value="Aminotransferase-like"/>
</dbReference>
<dbReference type="PANTHER" id="PTHR11236">
    <property type="entry name" value="AMINOBENZOATE/ANTHRANILATE SYNTHASE"/>
    <property type="match status" value="1"/>
</dbReference>
<dbReference type="InterPro" id="IPR015890">
    <property type="entry name" value="Chorismate_C"/>
</dbReference>
<dbReference type="SUPFAM" id="SSF56322">
    <property type="entry name" value="ADC synthase"/>
    <property type="match status" value="1"/>
</dbReference>
<dbReference type="InterPro" id="IPR001544">
    <property type="entry name" value="Aminotrans_IV"/>
</dbReference>
<name>A0ABR8SC68_9BURK</name>
<keyword evidence="2" id="KW-0808">Transferase</keyword>
<dbReference type="SUPFAM" id="SSF56752">
    <property type="entry name" value="D-aminoacid aminotransferase-like PLP-dependent enzymes"/>
    <property type="match status" value="1"/>
</dbReference>
<comment type="caution">
    <text evidence="2">The sequence shown here is derived from an EMBL/GenBank/DDBJ whole genome shotgun (WGS) entry which is preliminary data.</text>
</comment>
<dbReference type="InterPro" id="IPR005801">
    <property type="entry name" value="ADC_synthase"/>
</dbReference>
<dbReference type="Proteomes" id="UP000634919">
    <property type="component" value="Unassembled WGS sequence"/>
</dbReference>
<gene>
    <name evidence="2" type="ORF">H9646_11270</name>
</gene>
<dbReference type="RefSeq" id="WP_191723462.1">
    <property type="nucleotide sequence ID" value="NZ_JACSQK010000005.1"/>
</dbReference>
<dbReference type="Pfam" id="PF01063">
    <property type="entry name" value="Aminotran_4"/>
    <property type="match status" value="1"/>
</dbReference>
<sequence length="603" mass="65891">MTVASPHFVQLDMGQPLEADTARLQHQFSQPVQVLQAVDAPTLKTVLQQVEQAAQRGYWCVGGLRYEAASALHPQLQTQPAQGALAWFALFEAPSPVTTDAPPQRTAHLPPLHWQASCSREDFNAGMDAIHTGIAQGRYYQINFTNQLHGKAQTIVDGAALFAALQRAQPGGYAMSLDMGQEQVASVSPELFFDWHQPAQGQGRILTRPMKGTAARGATEQADAAQARHLQTSVKERAENVMIVDLLRNDVGKIAVTGTVQVPKLFAVQALPTVWQMTSDVTAQLPEGTQLLQVFEALFPCGSVTGAPKRSAMEAIAALETQPRGWYCGALGVVRPDGAGGIRATFNVPIRTVVVQGQELRCGIGSGITADATAQGEWQEWRTKRAFVERVSMGFEIIETLALQDGCFRHLAQHLQRMQGAAAHFAYPWSDEAVQLTLQHVADTHPCGLWRVRVELNAEGQFCSKVQVCKAPPPVAYLQWATEPLVEAHGEFVRFKTSRRMHYERLAPTESHVWDTLLWNEAGEITEGTRGNVAALIDGQWVTPALTCGLLAGVGRQEALAQGRMVEGVIRLSDVPRVQQWAFINSLRGWIPAQLLGEAPQPL</sequence>
<dbReference type="Pfam" id="PF00425">
    <property type="entry name" value="Chorismate_bind"/>
    <property type="match status" value="1"/>
</dbReference>
<evidence type="ECO:0000259" key="1">
    <source>
        <dbReference type="Pfam" id="PF00425"/>
    </source>
</evidence>
<protein>
    <submittedName>
        <fullName evidence="2">Bifunctional anthranilate synthase component I family protein/class IV aminotransferase</fullName>
    </submittedName>
</protein>
<dbReference type="InterPro" id="IPR019999">
    <property type="entry name" value="Anth_synth_I-like"/>
</dbReference>
<organism evidence="2 3">
    <name type="scientific">Comamonas avium</name>
    <dbReference type="NCBI Taxonomy" id="2762231"/>
    <lineage>
        <taxon>Bacteria</taxon>
        <taxon>Pseudomonadati</taxon>
        <taxon>Pseudomonadota</taxon>
        <taxon>Betaproteobacteria</taxon>
        <taxon>Burkholderiales</taxon>
        <taxon>Comamonadaceae</taxon>
        <taxon>Comamonas</taxon>
    </lineage>
</organism>
<evidence type="ECO:0000313" key="2">
    <source>
        <dbReference type="EMBL" id="MBD7961068.1"/>
    </source>
</evidence>
<proteinExistence type="predicted"/>
<dbReference type="PANTHER" id="PTHR11236:SF50">
    <property type="entry name" value="AMINODEOXYCHORISMATE SYNTHASE COMPONENT 1"/>
    <property type="match status" value="1"/>
</dbReference>
<accession>A0ABR8SC68</accession>
<dbReference type="Gene3D" id="3.20.10.10">
    <property type="entry name" value="D-amino Acid Aminotransferase, subunit A, domain 2"/>
    <property type="match status" value="1"/>
</dbReference>
<dbReference type="Gene3D" id="3.30.470.10">
    <property type="match status" value="1"/>
</dbReference>
<feature type="domain" description="Chorismate-utilising enzyme C-terminal" evidence="1">
    <location>
        <begin position="120"/>
        <end position="384"/>
    </location>
</feature>
<dbReference type="PRINTS" id="PR00095">
    <property type="entry name" value="ANTSNTHASEI"/>
</dbReference>
<dbReference type="GO" id="GO:0008483">
    <property type="term" value="F:transaminase activity"/>
    <property type="evidence" value="ECO:0007669"/>
    <property type="project" value="UniProtKB-KW"/>
</dbReference>
<dbReference type="Gene3D" id="3.60.120.10">
    <property type="entry name" value="Anthranilate synthase"/>
    <property type="match status" value="1"/>
</dbReference>
<dbReference type="EMBL" id="JACSQK010000005">
    <property type="protein sequence ID" value="MBD7961068.1"/>
    <property type="molecule type" value="Genomic_DNA"/>
</dbReference>
<dbReference type="InterPro" id="IPR043132">
    <property type="entry name" value="BCAT-like_C"/>
</dbReference>
<keyword evidence="3" id="KW-1185">Reference proteome</keyword>
<dbReference type="InterPro" id="IPR043131">
    <property type="entry name" value="BCAT-like_N"/>
</dbReference>
<keyword evidence="2" id="KW-0032">Aminotransferase</keyword>
<reference evidence="2 3" key="1">
    <citation type="submission" date="2020-08" db="EMBL/GenBank/DDBJ databases">
        <title>A Genomic Blueprint of the Chicken Gut Microbiome.</title>
        <authorList>
            <person name="Gilroy R."/>
            <person name="Ravi A."/>
            <person name="Getino M."/>
            <person name="Pursley I."/>
            <person name="Horton D.L."/>
            <person name="Alikhan N.-F."/>
            <person name="Baker D."/>
            <person name="Gharbi K."/>
            <person name="Hall N."/>
            <person name="Watson M."/>
            <person name="Adriaenssens E.M."/>
            <person name="Foster-Nyarko E."/>
            <person name="Jarju S."/>
            <person name="Secka A."/>
            <person name="Antonio M."/>
            <person name="Oren A."/>
            <person name="Chaudhuri R."/>
            <person name="La Ragione R.M."/>
            <person name="Hildebrand F."/>
            <person name="Pallen M.J."/>
        </authorList>
    </citation>
    <scope>NUCLEOTIDE SEQUENCE [LARGE SCALE GENOMIC DNA]</scope>
    <source>
        <strain evidence="2 3">Sa2CVA6</strain>
    </source>
</reference>